<organism evidence="2 3">
    <name type="scientific">Suillus placidus</name>
    <dbReference type="NCBI Taxonomy" id="48579"/>
    <lineage>
        <taxon>Eukaryota</taxon>
        <taxon>Fungi</taxon>
        <taxon>Dikarya</taxon>
        <taxon>Basidiomycota</taxon>
        <taxon>Agaricomycotina</taxon>
        <taxon>Agaricomycetes</taxon>
        <taxon>Agaricomycetidae</taxon>
        <taxon>Boletales</taxon>
        <taxon>Suillineae</taxon>
        <taxon>Suillaceae</taxon>
        <taxon>Suillus</taxon>
    </lineage>
</organism>
<dbReference type="Proteomes" id="UP000714275">
    <property type="component" value="Unassembled WGS sequence"/>
</dbReference>
<protein>
    <submittedName>
        <fullName evidence="2">Uncharacterized protein</fullName>
    </submittedName>
</protein>
<evidence type="ECO:0000313" key="3">
    <source>
        <dbReference type="Proteomes" id="UP000714275"/>
    </source>
</evidence>
<feature type="region of interest" description="Disordered" evidence="1">
    <location>
        <begin position="27"/>
        <end position="73"/>
    </location>
</feature>
<dbReference type="OrthoDB" id="2677917at2759"/>
<dbReference type="EMBL" id="JABBWD010000002">
    <property type="protein sequence ID" value="KAG1783141.1"/>
    <property type="molecule type" value="Genomic_DNA"/>
</dbReference>
<gene>
    <name evidence="2" type="ORF">EV702DRAFT_1191579</name>
</gene>
<keyword evidence="3" id="KW-1185">Reference proteome</keyword>
<sequence length="270" mass="30583">MTHLTFLKTAAKCITKLTDKAKATLDEKLKASSKTSSKKRKNADSSVATYAQLKKKPSRPQNGPLAHGRRIKQVPPKVHQGVVLLEEEEMFDEEAIIISDSENDGDKGTITDVGRNGESAEEELKRLMKEWNSPIYAFFDPTPNIETVDDHHVHVFKCIAKGCKVQIRRFLDKKDAHSTSNMQKHVKTCWGNKVLQTAYEVKGLEEVRTKLIPGILCDGSITTSFECKGKGKVTYSHRQHTRPEMRAELVRWVVESLRPFDIIKIEHFSV</sequence>
<name>A0A9P7A6H7_9AGAM</name>
<comment type="caution">
    <text evidence="2">The sequence shown here is derived from an EMBL/GenBank/DDBJ whole genome shotgun (WGS) entry which is preliminary data.</text>
</comment>
<evidence type="ECO:0000256" key="1">
    <source>
        <dbReference type="SAM" id="MobiDB-lite"/>
    </source>
</evidence>
<proteinExistence type="predicted"/>
<dbReference type="AlphaFoldDB" id="A0A9P7A6H7"/>
<evidence type="ECO:0000313" key="2">
    <source>
        <dbReference type="EMBL" id="KAG1783141.1"/>
    </source>
</evidence>
<reference evidence="2" key="1">
    <citation type="journal article" date="2020" name="New Phytol.">
        <title>Comparative genomics reveals dynamic genome evolution in host specialist ectomycorrhizal fungi.</title>
        <authorList>
            <person name="Lofgren L.A."/>
            <person name="Nguyen N.H."/>
            <person name="Vilgalys R."/>
            <person name="Ruytinx J."/>
            <person name="Liao H.L."/>
            <person name="Branco S."/>
            <person name="Kuo A."/>
            <person name="LaButti K."/>
            <person name="Lipzen A."/>
            <person name="Andreopoulos W."/>
            <person name="Pangilinan J."/>
            <person name="Riley R."/>
            <person name="Hundley H."/>
            <person name="Na H."/>
            <person name="Barry K."/>
            <person name="Grigoriev I.V."/>
            <person name="Stajich J.E."/>
            <person name="Kennedy P.G."/>
        </authorList>
    </citation>
    <scope>NUCLEOTIDE SEQUENCE</scope>
    <source>
        <strain evidence="2">DOB743</strain>
    </source>
</reference>
<accession>A0A9P7A6H7</accession>